<feature type="transmembrane region" description="Helical" evidence="1">
    <location>
        <begin position="73"/>
        <end position="93"/>
    </location>
</feature>
<keyword evidence="1" id="KW-0472">Membrane</keyword>
<dbReference type="Pfam" id="PF13795">
    <property type="entry name" value="HupE_UreJ_2"/>
    <property type="match status" value="1"/>
</dbReference>
<reference evidence="2 3" key="1">
    <citation type="submission" date="2019-05" db="EMBL/GenBank/DDBJ databases">
        <title>Arcobacter sp. nov., isolated from sea sediment.</title>
        <authorList>
            <person name="Kim W."/>
        </authorList>
    </citation>
    <scope>NUCLEOTIDE SEQUENCE [LARGE SCALE GENOMIC DNA]</scope>
    <source>
        <strain evidence="2 3">CAU 1517</strain>
    </source>
</reference>
<dbReference type="EMBL" id="VANU01000001">
    <property type="protein sequence ID" value="TLP40451.1"/>
    <property type="molecule type" value="Genomic_DNA"/>
</dbReference>
<name>A0A5R8Y3K8_9BACT</name>
<organism evidence="2 3">
    <name type="scientific">Arcobacter arenosus</name>
    <dbReference type="NCBI Taxonomy" id="2576037"/>
    <lineage>
        <taxon>Bacteria</taxon>
        <taxon>Pseudomonadati</taxon>
        <taxon>Campylobacterota</taxon>
        <taxon>Epsilonproteobacteria</taxon>
        <taxon>Campylobacterales</taxon>
        <taxon>Arcobacteraceae</taxon>
        <taxon>Arcobacter</taxon>
    </lineage>
</organism>
<dbReference type="InterPro" id="IPR032809">
    <property type="entry name" value="Put_HupE_UreJ"/>
</dbReference>
<dbReference type="Proteomes" id="UP000308901">
    <property type="component" value="Unassembled WGS sequence"/>
</dbReference>
<feature type="transmembrane region" description="Helical" evidence="1">
    <location>
        <begin position="99"/>
        <end position="119"/>
    </location>
</feature>
<evidence type="ECO:0000256" key="1">
    <source>
        <dbReference type="SAM" id="Phobius"/>
    </source>
</evidence>
<feature type="transmembrane region" description="Helical" evidence="1">
    <location>
        <begin position="167"/>
        <end position="188"/>
    </location>
</feature>
<evidence type="ECO:0000313" key="2">
    <source>
        <dbReference type="EMBL" id="TLP40451.1"/>
    </source>
</evidence>
<feature type="transmembrane region" description="Helical" evidence="1">
    <location>
        <begin position="131"/>
        <end position="155"/>
    </location>
</feature>
<comment type="caution">
    <text evidence="2">The sequence shown here is derived from an EMBL/GenBank/DDBJ whole genome shotgun (WGS) entry which is preliminary data.</text>
</comment>
<feature type="transmembrane region" description="Helical" evidence="1">
    <location>
        <begin position="200"/>
        <end position="220"/>
    </location>
</feature>
<dbReference type="OrthoDB" id="9808870at2"/>
<keyword evidence="1" id="KW-1133">Transmembrane helix</keyword>
<gene>
    <name evidence="2" type="ORF">FDK22_00105</name>
</gene>
<keyword evidence="3" id="KW-1185">Reference proteome</keyword>
<protein>
    <submittedName>
        <fullName evidence="2">HupE/UreJ family protein</fullName>
    </submittedName>
</protein>
<feature type="transmembrane region" description="Helical" evidence="1">
    <location>
        <begin position="42"/>
        <end position="66"/>
    </location>
</feature>
<evidence type="ECO:0000313" key="3">
    <source>
        <dbReference type="Proteomes" id="UP000308901"/>
    </source>
</evidence>
<sequence>MRINVFPIVFLFLIYFSSSPIFGHGVSQEEKNMILEDENLKYIYIGMIHMLKGYDHLLFLLGIVFLIKNISHIVKLITAFTLGHSITLIFATINSIQVNSYIIESTIAFSVCYIAFVNLKGFEKLFNIKPLNIVVMVFLFGLIHGLGLSSILQQFPLKSESLLSNIISFNVGIEIGQLIAIFIMYMTLSKIKKYSIYNTFKISINILIYLIGLVLCYIQIENYLTSSSSPKVLKEEKYKEIITIKLPAHSELEFKVWMDIGKELKYSWYSDNTKLHYDFHGEPASAVNGYFESFKENTSSKDSGKIVSKFVGKHGWYWRNDSSLLTTIVLKLDGEYKLEKRK</sequence>
<accession>A0A5R8Y3K8</accession>
<dbReference type="RefSeq" id="WP_138150742.1">
    <property type="nucleotide sequence ID" value="NZ_VANU01000001.1"/>
</dbReference>
<dbReference type="AlphaFoldDB" id="A0A5R8Y3K8"/>
<proteinExistence type="predicted"/>
<keyword evidence="1" id="KW-0812">Transmembrane</keyword>